<sequence length="74" mass="8459">MTPYDQPDSMTKDEFCARFKARMIARAGETFDDGESIADYADDTAPSYWEENGWLRDQGPEDCADADMSYWGED</sequence>
<reference evidence="1 2" key="1">
    <citation type="journal article" date="2013" name="Genome Announc.">
        <title>Draft Genome Sequence of a Hexachlorocyclohexane-Degrading Bacterium, Sphingobium baderi Strain LL03T.</title>
        <authorList>
            <person name="Kaur J."/>
            <person name="Verma H."/>
            <person name="Tripathi C."/>
            <person name="Khurana J.P."/>
            <person name="Lal R."/>
        </authorList>
    </citation>
    <scope>NUCLEOTIDE SEQUENCE [LARGE SCALE GENOMIC DNA]</scope>
    <source>
        <strain evidence="1 2">LL03</strain>
    </source>
</reference>
<proteinExistence type="predicted"/>
<dbReference type="AlphaFoldDB" id="T0FZT0"/>
<dbReference type="RefSeq" id="WP_021247050.1">
    <property type="nucleotide sequence ID" value="NZ_ATIB01000088.1"/>
</dbReference>
<dbReference type="Proteomes" id="UP000015524">
    <property type="component" value="Unassembled WGS sequence"/>
</dbReference>
<evidence type="ECO:0000313" key="1">
    <source>
        <dbReference type="EMBL" id="EQA96880.1"/>
    </source>
</evidence>
<accession>T0FZT0</accession>
<evidence type="ECO:0000313" key="2">
    <source>
        <dbReference type="Proteomes" id="UP000015524"/>
    </source>
</evidence>
<protein>
    <submittedName>
        <fullName evidence="1">Uncharacterized protein</fullName>
    </submittedName>
</protein>
<organism evidence="1 2">
    <name type="scientific">Sphingobium baderi LL03</name>
    <dbReference type="NCBI Taxonomy" id="1114964"/>
    <lineage>
        <taxon>Bacteria</taxon>
        <taxon>Pseudomonadati</taxon>
        <taxon>Pseudomonadota</taxon>
        <taxon>Alphaproteobacteria</taxon>
        <taxon>Sphingomonadales</taxon>
        <taxon>Sphingomonadaceae</taxon>
        <taxon>Sphingobium</taxon>
    </lineage>
</organism>
<name>T0FZT0_9SPHN</name>
<dbReference type="EMBL" id="ATIB01000088">
    <property type="protein sequence ID" value="EQA96880.1"/>
    <property type="molecule type" value="Genomic_DNA"/>
</dbReference>
<keyword evidence="2" id="KW-1185">Reference proteome</keyword>
<comment type="caution">
    <text evidence="1">The sequence shown here is derived from an EMBL/GenBank/DDBJ whole genome shotgun (WGS) entry which is preliminary data.</text>
</comment>
<gene>
    <name evidence="1" type="ORF">L485_22635</name>
</gene>
<dbReference type="PATRIC" id="fig|1114964.3.peg.4438"/>